<reference evidence="2 3" key="1">
    <citation type="journal article" date="2013" name="Nature">
        <title>Insights into bilaterian evolution from three spiralian genomes.</title>
        <authorList>
            <person name="Simakov O."/>
            <person name="Marletaz F."/>
            <person name="Cho S.J."/>
            <person name="Edsinger-Gonzales E."/>
            <person name="Havlak P."/>
            <person name="Hellsten U."/>
            <person name="Kuo D.H."/>
            <person name="Larsson T."/>
            <person name="Lv J."/>
            <person name="Arendt D."/>
            <person name="Savage R."/>
            <person name="Osoegawa K."/>
            <person name="de Jong P."/>
            <person name="Grimwood J."/>
            <person name="Chapman J.A."/>
            <person name="Shapiro H."/>
            <person name="Aerts A."/>
            <person name="Otillar R.P."/>
            <person name="Terry A.Y."/>
            <person name="Boore J.L."/>
            <person name="Grigoriev I.V."/>
            <person name="Lindberg D.R."/>
            <person name="Seaver E.C."/>
            <person name="Weisblat D.A."/>
            <person name="Putnam N.H."/>
            <person name="Rokhsar D.S."/>
        </authorList>
    </citation>
    <scope>NUCLEOTIDE SEQUENCE [LARGE SCALE GENOMIC DNA]</scope>
</reference>
<dbReference type="STRING" id="225164.V3ZNX7"/>
<dbReference type="AlphaFoldDB" id="V3ZNX7"/>
<dbReference type="GO" id="GO:0007088">
    <property type="term" value="P:regulation of mitotic nuclear division"/>
    <property type="evidence" value="ECO:0007669"/>
    <property type="project" value="TreeGrafter"/>
</dbReference>
<dbReference type="Proteomes" id="UP000030746">
    <property type="component" value="Unassembled WGS sequence"/>
</dbReference>
<dbReference type="GO" id="GO:0051983">
    <property type="term" value="P:regulation of chromosome segregation"/>
    <property type="evidence" value="ECO:0007669"/>
    <property type="project" value="TreeGrafter"/>
</dbReference>
<name>V3ZNX7_LOTGI</name>
<keyword evidence="3" id="KW-1185">Reference proteome</keyword>
<dbReference type="CDD" id="cd22673">
    <property type="entry name" value="FHA_Ki67"/>
    <property type="match status" value="1"/>
</dbReference>
<dbReference type="SUPFAM" id="SSF49879">
    <property type="entry name" value="SMAD/FHA domain"/>
    <property type="match status" value="1"/>
</dbReference>
<gene>
    <name evidence="2" type="ORF">LOTGIDRAFT_79724</name>
</gene>
<dbReference type="GO" id="GO:0005694">
    <property type="term" value="C:chromosome"/>
    <property type="evidence" value="ECO:0007669"/>
    <property type="project" value="TreeGrafter"/>
</dbReference>
<dbReference type="PANTHER" id="PTHR21603:SF18">
    <property type="entry name" value="ANTIGEN KI-67-LIKE PROTEIN"/>
    <property type="match status" value="1"/>
</dbReference>
<dbReference type="Gene3D" id="2.60.200.20">
    <property type="match status" value="1"/>
</dbReference>
<evidence type="ECO:0000259" key="1">
    <source>
        <dbReference type="PROSITE" id="PS50006"/>
    </source>
</evidence>
<evidence type="ECO:0000313" key="3">
    <source>
        <dbReference type="Proteomes" id="UP000030746"/>
    </source>
</evidence>
<evidence type="ECO:0000313" key="2">
    <source>
        <dbReference type="EMBL" id="ESO93083.1"/>
    </source>
</evidence>
<dbReference type="Pfam" id="PF00498">
    <property type="entry name" value="FHA"/>
    <property type="match status" value="1"/>
</dbReference>
<dbReference type="CTD" id="20252417"/>
<dbReference type="HOGENOM" id="CLU_152299_0_0_1"/>
<dbReference type="GO" id="GO:0005634">
    <property type="term" value="C:nucleus"/>
    <property type="evidence" value="ECO:0007669"/>
    <property type="project" value="TreeGrafter"/>
</dbReference>
<dbReference type="OrthoDB" id="6288785at2759"/>
<dbReference type="EMBL" id="KB201977">
    <property type="protein sequence ID" value="ESO93083.1"/>
    <property type="molecule type" value="Genomic_DNA"/>
</dbReference>
<dbReference type="OMA" id="NDIRIYV"/>
<dbReference type="SMART" id="SM00240">
    <property type="entry name" value="FHA"/>
    <property type="match status" value="1"/>
</dbReference>
<dbReference type="PANTHER" id="PTHR21603">
    <property type="entry name" value="ANTIGEN KI-67-LIKE PROTEIN"/>
    <property type="match status" value="1"/>
</dbReference>
<feature type="non-terminal residue" evidence="2">
    <location>
        <position position="93"/>
    </location>
</feature>
<feature type="domain" description="FHA" evidence="1">
    <location>
        <begin position="22"/>
        <end position="72"/>
    </location>
</feature>
<dbReference type="KEGG" id="lgi:LOTGIDRAFT_79724"/>
<sequence>KIVVIKRNGSDGAKFPLTATSCLFGRHSDCDIRIQLQSVADEHCRIDVNAQGQIFVTNLSKDNPTLINGIACSSSCKVAHNDVFTVADRSFRF</sequence>
<accession>V3ZNX7</accession>
<feature type="non-terminal residue" evidence="2">
    <location>
        <position position="1"/>
    </location>
</feature>
<dbReference type="RefSeq" id="XP_009056164.1">
    <property type="nucleotide sequence ID" value="XM_009057916.1"/>
</dbReference>
<dbReference type="GeneID" id="20252417"/>
<proteinExistence type="predicted"/>
<dbReference type="InterPro" id="IPR008984">
    <property type="entry name" value="SMAD_FHA_dom_sf"/>
</dbReference>
<organism evidence="2 3">
    <name type="scientific">Lottia gigantea</name>
    <name type="common">Giant owl limpet</name>
    <dbReference type="NCBI Taxonomy" id="225164"/>
    <lineage>
        <taxon>Eukaryota</taxon>
        <taxon>Metazoa</taxon>
        <taxon>Spiralia</taxon>
        <taxon>Lophotrochozoa</taxon>
        <taxon>Mollusca</taxon>
        <taxon>Gastropoda</taxon>
        <taxon>Patellogastropoda</taxon>
        <taxon>Lottioidea</taxon>
        <taxon>Lottiidae</taxon>
        <taxon>Lottia</taxon>
    </lineage>
</organism>
<protein>
    <recommendedName>
        <fullName evidence="1">FHA domain-containing protein</fullName>
    </recommendedName>
</protein>
<dbReference type="InterPro" id="IPR000253">
    <property type="entry name" value="FHA_dom"/>
</dbReference>
<dbReference type="PROSITE" id="PS50006">
    <property type="entry name" value="FHA_DOMAIN"/>
    <property type="match status" value="1"/>
</dbReference>